<sequence>MFCFVFFPACNKTLHTVTIVDDMRDTLIQKNTKVMAITRDLLKMRMIHEETYSEIEARKTNQDKMRELYKSLRASDLVKVAFYDALKEREPNILNSHGKN</sequence>
<keyword evidence="4" id="KW-0391">Immunity</keyword>
<dbReference type="GO" id="GO:0042981">
    <property type="term" value="P:regulation of apoptotic process"/>
    <property type="evidence" value="ECO:0007669"/>
    <property type="project" value="InterPro"/>
</dbReference>
<dbReference type="GO" id="GO:0005829">
    <property type="term" value="C:cytosol"/>
    <property type="evidence" value="ECO:0007669"/>
    <property type="project" value="UniProtKB-SubCell"/>
</dbReference>
<dbReference type="InterPro" id="IPR011029">
    <property type="entry name" value="DEATH-like_dom_sf"/>
</dbReference>
<keyword evidence="2" id="KW-0963">Cytoplasm</keyword>
<evidence type="ECO:0000313" key="7">
    <source>
        <dbReference type="Ensembl" id="ENSPLAP00000027506.1"/>
    </source>
</evidence>
<dbReference type="Pfam" id="PF00619">
    <property type="entry name" value="CARD"/>
    <property type="match status" value="1"/>
</dbReference>
<evidence type="ECO:0000256" key="5">
    <source>
        <dbReference type="ARBA" id="ARBA00023198"/>
    </source>
</evidence>
<dbReference type="GO" id="GO:0006954">
    <property type="term" value="P:inflammatory response"/>
    <property type="evidence" value="ECO:0007669"/>
    <property type="project" value="UniProtKB-KW"/>
</dbReference>
<evidence type="ECO:0000313" key="8">
    <source>
        <dbReference type="Proteomes" id="UP000261500"/>
    </source>
</evidence>
<evidence type="ECO:0000256" key="3">
    <source>
        <dbReference type="ARBA" id="ARBA00022588"/>
    </source>
</evidence>
<protein>
    <submittedName>
        <fullName evidence="7">Si:ch211-66k16.27</fullName>
    </submittedName>
</protein>
<accession>A0A3B3VR58</accession>
<dbReference type="InterPro" id="IPR001315">
    <property type="entry name" value="CARD"/>
</dbReference>
<dbReference type="InterPro" id="IPR051249">
    <property type="entry name" value="NLRP_Inflammasome"/>
</dbReference>
<evidence type="ECO:0000256" key="4">
    <source>
        <dbReference type="ARBA" id="ARBA00022859"/>
    </source>
</evidence>
<dbReference type="STRING" id="48699.ENSPLAP00000027506"/>
<dbReference type="Gene3D" id="1.10.533.10">
    <property type="entry name" value="Death Domain, Fas"/>
    <property type="match status" value="1"/>
</dbReference>
<dbReference type="PROSITE" id="PS50209">
    <property type="entry name" value="CARD"/>
    <property type="match status" value="1"/>
</dbReference>
<dbReference type="PANTHER" id="PTHR46985:SF2">
    <property type="entry name" value="APOPTOSIS-ASSOCIATED SPECK-LIKE PROTEIN CONTAINING A CARD"/>
    <property type="match status" value="1"/>
</dbReference>
<reference evidence="7" key="1">
    <citation type="submission" date="2025-08" db="UniProtKB">
        <authorList>
            <consortium name="Ensembl"/>
        </authorList>
    </citation>
    <scope>IDENTIFICATION</scope>
</reference>
<dbReference type="SUPFAM" id="SSF47986">
    <property type="entry name" value="DEATH domain"/>
    <property type="match status" value="1"/>
</dbReference>
<evidence type="ECO:0000259" key="6">
    <source>
        <dbReference type="PROSITE" id="PS50209"/>
    </source>
</evidence>
<proteinExistence type="predicted"/>
<organism evidence="7 8">
    <name type="scientific">Poecilia latipinna</name>
    <name type="common">sailfin molly</name>
    <dbReference type="NCBI Taxonomy" id="48699"/>
    <lineage>
        <taxon>Eukaryota</taxon>
        <taxon>Metazoa</taxon>
        <taxon>Chordata</taxon>
        <taxon>Craniata</taxon>
        <taxon>Vertebrata</taxon>
        <taxon>Euteleostomi</taxon>
        <taxon>Actinopterygii</taxon>
        <taxon>Neopterygii</taxon>
        <taxon>Teleostei</taxon>
        <taxon>Neoteleostei</taxon>
        <taxon>Acanthomorphata</taxon>
        <taxon>Ovalentaria</taxon>
        <taxon>Atherinomorphae</taxon>
        <taxon>Cyprinodontiformes</taxon>
        <taxon>Poeciliidae</taxon>
        <taxon>Poeciliinae</taxon>
        <taxon>Poecilia</taxon>
    </lineage>
</organism>
<keyword evidence="8" id="KW-1185">Reference proteome</keyword>
<dbReference type="AlphaFoldDB" id="A0A3B3VR58"/>
<dbReference type="PANTHER" id="PTHR46985">
    <property type="entry name" value="NACHT, LRR AND PYD DOMAINS-CONTAINING PROTEIN 1"/>
    <property type="match status" value="1"/>
</dbReference>
<feature type="domain" description="CARD" evidence="6">
    <location>
        <begin position="20"/>
        <end position="100"/>
    </location>
</feature>
<dbReference type="Ensembl" id="ENSPLAT00000020572.1">
    <property type="protein sequence ID" value="ENSPLAP00000027506.1"/>
    <property type="gene ID" value="ENSPLAG00000016165.1"/>
</dbReference>
<evidence type="ECO:0000256" key="2">
    <source>
        <dbReference type="ARBA" id="ARBA00022490"/>
    </source>
</evidence>
<dbReference type="Proteomes" id="UP000261500">
    <property type="component" value="Unplaced"/>
</dbReference>
<dbReference type="GO" id="GO:0045087">
    <property type="term" value="P:innate immune response"/>
    <property type="evidence" value="ECO:0007669"/>
    <property type="project" value="UniProtKB-KW"/>
</dbReference>
<keyword evidence="5" id="KW-0395">Inflammatory response</keyword>
<name>A0A3B3VR58_9TELE</name>
<dbReference type="GeneTree" id="ENSGT00940000177521"/>
<reference evidence="7" key="2">
    <citation type="submission" date="2025-09" db="UniProtKB">
        <authorList>
            <consortium name="Ensembl"/>
        </authorList>
    </citation>
    <scope>IDENTIFICATION</scope>
</reference>
<comment type="subcellular location">
    <subcellularLocation>
        <location evidence="1">Cytoplasm</location>
        <location evidence="1">Cytosol</location>
    </subcellularLocation>
</comment>
<evidence type="ECO:0000256" key="1">
    <source>
        <dbReference type="ARBA" id="ARBA00004514"/>
    </source>
</evidence>
<keyword evidence="3" id="KW-0399">Innate immunity</keyword>